<organism evidence="2 3">
    <name type="scientific">Nocardioides faecalis</name>
    <dbReference type="NCBI Taxonomy" id="2803858"/>
    <lineage>
        <taxon>Bacteria</taxon>
        <taxon>Bacillati</taxon>
        <taxon>Actinomycetota</taxon>
        <taxon>Actinomycetes</taxon>
        <taxon>Propionibacteriales</taxon>
        <taxon>Nocardioidaceae</taxon>
        <taxon>Nocardioides</taxon>
    </lineage>
</organism>
<sequence length="479" mass="48993">MSSLTPRRRSRLRATVAATAAAGVTAAGLSLVPGAFVPANADAANAELRWEISGWFDNHLSTHSYAGGVTEDGDGVLTFGGGERSVVDGVEQVQYDGAVTGAFEFMGTRHYSITVKDPVVVVDGNDGAIKATVSATVDQAPDTAPALVTLTTFDVSAASRTTGAGLDTLTATPRWADVLPTGTAPAELELAADRPLEGKSWDVSLLKHLPSSLRAHFHKTGTSASQETKAPAQFSAEIPTAAPAPAAPKVRVATTAQSAAGATVKVDGTGFVAPVTGAAGIYVVVGKAGGRPQGQSAAEGIKNSVAAAWLANTPTPGATGVLKDGAFSLSLNLPAAKLAKGQAYSVYTFQAHLVADASYDTETRVVLDGSKIFPVKPAATTAKIKVSKVPTTKKKGKVVITVTGGAKKASGKVKVTYNGGKLKGKKVKVSKTVRLGANGTVSVTLPKSAKGKRTVKVKYLGTNTHKATKTVSKKINVKK</sequence>
<evidence type="ECO:0000256" key="1">
    <source>
        <dbReference type="SAM" id="SignalP"/>
    </source>
</evidence>
<feature type="chain" id="PRO_5038810435" description="Htaa domain-containing protein" evidence="1">
    <location>
        <begin position="27"/>
        <end position="479"/>
    </location>
</feature>
<evidence type="ECO:0000313" key="2">
    <source>
        <dbReference type="EMBL" id="MBM9459394.1"/>
    </source>
</evidence>
<name>A0A938Y8X0_9ACTN</name>
<feature type="signal peptide" evidence="1">
    <location>
        <begin position="1"/>
        <end position="26"/>
    </location>
</feature>
<accession>A0A938Y8X0</accession>
<gene>
    <name evidence="2" type="ORF">JK386_05730</name>
</gene>
<dbReference type="InterPro" id="IPR006311">
    <property type="entry name" value="TAT_signal"/>
</dbReference>
<proteinExistence type="predicted"/>
<evidence type="ECO:0008006" key="4">
    <source>
        <dbReference type="Google" id="ProtNLM"/>
    </source>
</evidence>
<evidence type="ECO:0000313" key="3">
    <source>
        <dbReference type="Proteomes" id="UP000663791"/>
    </source>
</evidence>
<protein>
    <recommendedName>
        <fullName evidence="4">Htaa domain-containing protein</fullName>
    </recommendedName>
</protein>
<dbReference type="EMBL" id="JAERTX010000004">
    <property type="protein sequence ID" value="MBM9459394.1"/>
    <property type="molecule type" value="Genomic_DNA"/>
</dbReference>
<keyword evidence="3" id="KW-1185">Reference proteome</keyword>
<dbReference type="PROSITE" id="PS51318">
    <property type="entry name" value="TAT"/>
    <property type="match status" value="1"/>
</dbReference>
<comment type="caution">
    <text evidence="2">The sequence shown here is derived from an EMBL/GenBank/DDBJ whole genome shotgun (WGS) entry which is preliminary data.</text>
</comment>
<dbReference type="Proteomes" id="UP000663791">
    <property type="component" value="Unassembled WGS sequence"/>
</dbReference>
<dbReference type="AlphaFoldDB" id="A0A938Y8X0"/>
<dbReference type="RefSeq" id="WP_205290685.1">
    <property type="nucleotide sequence ID" value="NZ_CP074406.1"/>
</dbReference>
<keyword evidence="1" id="KW-0732">Signal</keyword>
<reference evidence="2" key="1">
    <citation type="submission" date="2021-01" db="EMBL/GenBank/DDBJ databases">
        <title>Novel species in genus Nocardioides.</title>
        <authorList>
            <person name="Zhang G."/>
        </authorList>
    </citation>
    <scope>NUCLEOTIDE SEQUENCE</scope>
    <source>
        <strain evidence="2">Zg-536</strain>
    </source>
</reference>